<dbReference type="InterPro" id="IPR006781">
    <property type="entry name" value="ApoC-I"/>
</dbReference>
<evidence type="ECO:0000256" key="2">
    <source>
        <dbReference type="ARBA" id="ARBA00009204"/>
    </source>
</evidence>
<keyword evidence="3" id="KW-0813">Transport</keyword>
<dbReference type="Ensembl" id="ENSCJAT00000141421.1">
    <property type="protein sequence ID" value="ENSCJAP00000085976.1"/>
    <property type="gene ID" value="ENSCJAG00000078941.1"/>
</dbReference>
<dbReference type="PANTHER" id="PTHR16565">
    <property type="entry name" value="APOLIPOPROTEIN C-I"/>
    <property type="match status" value="1"/>
</dbReference>
<keyword evidence="4" id="KW-0964">Secreted</keyword>
<dbReference type="GO" id="GO:0010916">
    <property type="term" value="P:negative regulation of very-low-density lipoprotein particle clearance"/>
    <property type="evidence" value="ECO:0007669"/>
    <property type="project" value="TreeGrafter"/>
</dbReference>
<dbReference type="PANTHER" id="PTHR16565:SF2">
    <property type="entry name" value="APOLIPOPROTEIN C-I"/>
    <property type="match status" value="1"/>
</dbReference>
<evidence type="ECO:0000313" key="9">
    <source>
        <dbReference type="Proteomes" id="UP000008225"/>
    </source>
</evidence>
<dbReference type="GO" id="GO:0034361">
    <property type="term" value="C:very-low-density lipoprotein particle"/>
    <property type="evidence" value="ECO:0007669"/>
    <property type="project" value="TreeGrafter"/>
</dbReference>
<proteinExistence type="inferred from homology"/>
<evidence type="ECO:0000256" key="5">
    <source>
        <dbReference type="ARBA" id="ARBA00022729"/>
    </source>
</evidence>
<comment type="similarity">
    <text evidence="2">Belongs to the apolipoprotein C1 family.</text>
</comment>
<feature type="chain" id="PRO_5035196873" evidence="7">
    <location>
        <begin position="27"/>
        <end position="116"/>
    </location>
</feature>
<dbReference type="GO" id="GO:0005504">
    <property type="term" value="F:fatty acid binding"/>
    <property type="evidence" value="ECO:0007669"/>
    <property type="project" value="TreeGrafter"/>
</dbReference>
<feature type="signal peptide" evidence="7">
    <location>
        <begin position="1"/>
        <end position="26"/>
    </location>
</feature>
<dbReference type="AlphaFoldDB" id="A0A8I3W940"/>
<keyword evidence="5 7" id="KW-0732">Signal</keyword>
<sequence length="116" mass="12932">MRLFLSLPVLVVVLLMILEGPGPAQGAPEGVDTSSGFDKLKEFGNTMEDKVREFFNRVKESDIPAKTRDGVSPCLPSWSRTPGWRQVICLTRPPKVRGLQELVFRDTAESEGETRD</sequence>
<gene>
    <name evidence="8" type="primary">APOC1</name>
</gene>
<dbReference type="GeneTree" id="ENSGT00390000011584"/>
<organism evidence="8 9">
    <name type="scientific">Callithrix jacchus</name>
    <name type="common">White-tufted-ear marmoset</name>
    <name type="synonym">Simia Jacchus</name>
    <dbReference type="NCBI Taxonomy" id="9483"/>
    <lineage>
        <taxon>Eukaryota</taxon>
        <taxon>Metazoa</taxon>
        <taxon>Chordata</taxon>
        <taxon>Craniata</taxon>
        <taxon>Vertebrata</taxon>
        <taxon>Euteleostomi</taxon>
        <taxon>Mammalia</taxon>
        <taxon>Eutheria</taxon>
        <taxon>Euarchontoglires</taxon>
        <taxon>Primates</taxon>
        <taxon>Haplorrhini</taxon>
        <taxon>Platyrrhini</taxon>
        <taxon>Cebidae</taxon>
        <taxon>Callitrichinae</taxon>
        <taxon>Callithrix</taxon>
        <taxon>Callithrix</taxon>
    </lineage>
</organism>
<dbReference type="GO" id="GO:0050995">
    <property type="term" value="P:negative regulation of lipid catabolic process"/>
    <property type="evidence" value="ECO:0007669"/>
    <property type="project" value="TreeGrafter"/>
</dbReference>
<evidence type="ECO:0000256" key="7">
    <source>
        <dbReference type="SAM" id="SignalP"/>
    </source>
</evidence>
<evidence type="ECO:0000256" key="3">
    <source>
        <dbReference type="ARBA" id="ARBA00022448"/>
    </source>
</evidence>
<dbReference type="GO" id="GO:0032375">
    <property type="term" value="P:negative regulation of cholesterol transport"/>
    <property type="evidence" value="ECO:0007669"/>
    <property type="project" value="TreeGrafter"/>
</dbReference>
<dbReference type="GO" id="GO:0034447">
    <property type="term" value="P:very-low-density lipoprotein particle clearance"/>
    <property type="evidence" value="ECO:0007669"/>
    <property type="project" value="TreeGrafter"/>
</dbReference>
<dbReference type="Gene3D" id="4.10.260.30">
    <property type="entry name" value="Apolipoprotein C-I"/>
    <property type="match status" value="1"/>
</dbReference>
<reference evidence="8" key="3">
    <citation type="submission" date="2025-09" db="UniProtKB">
        <authorList>
            <consortium name="Ensembl"/>
        </authorList>
    </citation>
    <scope>IDENTIFICATION</scope>
</reference>
<name>A0A8I3W940_CALJA</name>
<reference evidence="8" key="2">
    <citation type="submission" date="2025-08" db="UniProtKB">
        <authorList>
            <consortium name="Ensembl"/>
        </authorList>
    </citation>
    <scope>IDENTIFICATION</scope>
</reference>
<evidence type="ECO:0000256" key="1">
    <source>
        <dbReference type="ARBA" id="ARBA00004613"/>
    </source>
</evidence>
<dbReference type="GO" id="GO:0006641">
    <property type="term" value="P:triglyceride metabolic process"/>
    <property type="evidence" value="ECO:0007669"/>
    <property type="project" value="TreeGrafter"/>
</dbReference>
<evidence type="ECO:0000313" key="8">
    <source>
        <dbReference type="Ensembl" id="ENSCJAP00000085976.1"/>
    </source>
</evidence>
<dbReference type="Proteomes" id="UP000008225">
    <property type="component" value="Chromosome 22"/>
</dbReference>
<protein>
    <submittedName>
        <fullName evidence="8">Apolipoprotein C1</fullName>
    </submittedName>
</protein>
<reference evidence="8 9" key="1">
    <citation type="submission" date="2009-03" db="EMBL/GenBank/DDBJ databases">
        <authorList>
            <person name="Warren W."/>
            <person name="Ye L."/>
            <person name="Minx P."/>
            <person name="Worley K."/>
            <person name="Gibbs R."/>
            <person name="Wilson R.K."/>
        </authorList>
    </citation>
    <scope>NUCLEOTIDE SEQUENCE [LARGE SCALE GENOMIC DNA]</scope>
</reference>
<comment type="subcellular location">
    <subcellularLocation>
        <location evidence="1">Secreted</location>
    </subcellularLocation>
</comment>
<dbReference type="OMA" id="WRQVICL"/>
<evidence type="ECO:0000256" key="4">
    <source>
        <dbReference type="ARBA" id="ARBA00022525"/>
    </source>
</evidence>
<keyword evidence="9" id="KW-1185">Reference proteome</keyword>
<dbReference type="Pfam" id="PF04691">
    <property type="entry name" value="ApoC-I"/>
    <property type="match status" value="1"/>
</dbReference>
<evidence type="ECO:0000256" key="6">
    <source>
        <dbReference type="ARBA" id="ARBA00023055"/>
    </source>
</evidence>
<dbReference type="GO" id="GO:0034364">
    <property type="term" value="C:high-density lipoprotein particle"/>
    <property type="evidence" value="ECO:0007669"/>
    <property type="project" value="TreeGrafter"/>
</dbReference>
<dbReference type="InterPro" id="IPR043081">
    <property type="entry name" value="ApoC-1_sf"/>
</dbReference>
<dbReference type="GO" id="GO:0006869">
    <property type="term" value="P:lipid transport"/>
    <property type="evidence" value="ECO:0007669"/>
    <property type="project" value="UniProtKB-KW"/>
</dbReference>
<keyword evidence="6" id="KW-0445">Lipid transport</keyword>
<dbReference type="GO" id="GO:0042157">
    <property type="term" value="P:lipoprotein metabolic process"/>
    <property type="evidence" value="ECO:0007669"/>
    <property type="project" value="InterPro"/>
</dbReference>
<dbReference type="GO" id="GO:0004859">
    <property type="term" value="F:phospholipase inhibitor activity"/>
    <property type="evidence" value="ECO:0007669"/>
    <property type="project" value="TreeGrafter"/>
</dbReference>
<accession>A0A8I3W940</accession>